<comment type="caution">
    <text evidence="3">The sequence shown here is derived from an EMBL/GenBank/DDBJ whole genome shotgun (WGS) entry which is preliminary data.</text>
</comment>
<dbReference type="EMBL" id="SEYY01002824">
    <property type="protein sequence ID" value="KAB7504576.1"/>
    <property type="molecule type" value="Genomic_DNA"/>
</dbReference>
<protein>
    <recommendedName>
        <fullName evidence="5">C-type lectin domain-containing protein</fullName>
    </recommendedName>
</protein>
<dbReference type="SUPFAM" id="SSF56436">
    <property type="entry name" value="C-type lectin-like"/>
    <property type="match status" value="1"/>
</dbReference>
<dbReference type="Gene3D" id="3.10.100.10">
    <property type="entry name" value="Mannose-Binding Protein A, subunit A"/>
    <property type="match status" value="1"/>
</dbReference>
<accession>A0A5N5TD46</accession>
<reference evidence="3 4" key="1">
    <citation type="journal article" date="2019" name="PLoS Biol.">
        <title>Sex chromosomes control vertical transmission of feminizing Wolbachia symbionts in an isopod.</title>
        <authorList>
            <person name="Becking T."/>
            <person name="Chebbi M.A."/>
            <person name="Giraud I."/>
            <person name="Moumen B."/>
            <person name="Laverre T."/>
            <person name="Caubet Y."/>
            <person name="Peccoud J."/>
            <person name="Gilbert C."/>
            <person name="Cordaux R."/>
        </authorList>
    </citation>
    <scope>NUCLEOTIDE SEQUENCE [LARGE SCALE GENOMIC DNA]</scope>
    <source>
        <strain evidence="3">ANa2</strain>
        <tissue evidence="3">Whole body excluding digestive tract and cuticle</tissue>
    </source>
</reference>
<feature type="chain" id="PRO_5024335127" description="C-type lectin domain-containing protein" evidence="2">
    <location>
        <begin position="21"/>
        <end position="255"/>
    </location>
</feature>
<feature type="signal peptide" evidence="2">
    <location>
        <begin position="1"/>
        <end position="20"/>
    </location>
</feature>
<proteinExistence type="predicted"/>
<feature type="compositionally biased region" description="Acidic residues" evidence="1">
    <location>
        <begin position="157"/>
        <end position="166"/>
    </location>
</feature>
<feature type="compositionally biased region" description="Acidic residues" evidence="1">
    <location>
        <begin position="56"/>
        <end position="81"/>
    </location>
</feature>
<keyword evidence="4" id="KW-1185">Reference proteome</keyword>
<dbReference type="InterPro" id="IPR016187">
    <property type="entry name" value="CTDL_fold"/>
</dbReference>
<evidence type="ECO:0000256" key="2">
    <source>
        <dbReference type="SAM" id="SignalP"/>
    </source>
</evidence>
<name>A0A5N5TD46_9CRUS</name>
<dbReference type="OrthoDB" id="6377427at2759"/>
<keyword evidence="2" id="KW-0732">Signal</keyword>
<dbReference type="AlphaFoldDB" id="A0A5N5TD46"/>
<gene>
    <name evidence="3" type="ORF">Anas_05976</name>
</gene>
<sequence length="255" mass="28431">MITRKVIVILTLVMVVGIYAKPKEEMDEPDGNDSMVKNAPMDGSKGKLPEDNNTVDAEEDKSDDLAEEDPKEASIDVDEEEDSKKSVKNFTCKVTGAILSMAQSIMELNKDIKAIKNQMFEKCPGFNASETDSLDALDSLNGSVDALSTTSDKTNLEEDGEDGAEDKEEKDKDELPPIPTECDEPFQPVANSCYYFLYYPPDWKTWGDANAYCQTFGGTLAAPYRYEDLRNYLTENFSNVFWVGAKKSTTKKETK</sequence>
<dbReference type="Proteomes" id="UP000326759">
    <property type="component" value="Unassembled WGS sequence"/>
</dbReference>
<dbReference type="InterPro" id="IPR016186">
    <property type="entry name" value="C-type_lectin-like/link_sf"/>
</dbReference>
<feature type="region of interest" description="Disordered" evidence="1">
    <location>
        <begin position="24"/>
        <end position="86"/>
    </location>
</feature>
<evidence type="ECO:0000256" key="1">
    <source>
        <dbReference type="SAM" id="MobiDB-lite"/>
    </source>
</evidence>
<evidence type="ECO:0008006" key="5">
    <source>
        <dbReference type="Google" id="ProtNLM"/>
    </source>
</evidence>
<evidence type="ECO:0000313" key="4">
    <source>
        <dbReference type="Proteomes" id="UP000326759"/>
    </source>
</evidence>
<evidence type="ECO:0000313" key="3">
    <source>
        <dbReference type="EMBL" id="KAB7504576.1"/>
    </source>
</evidence>
<feature type="region of interest" description="Disordered" evidence="1">
    <location>
        <begin position="145"/>
        <end position="184"/>
    </location>
</feature>
<dbReference type="CDD" id="cd00037">
    <property type="entry name" value="CLECT"/>
    <property type="match status" value="1"/>
</dbReference>
<organism evidence="3 4">
    <name type="scientific">Armadillidium nasatum</name>
    <dbReference type="NCBI Taxonomy" id="96803"/>
    <lineage>
        <taxon>Eukaryota</taxon>
        <taxon>Metazoa</taxon>
        <taxon>Ecdysozoa</taxon>
        <taxon>Arthropoda</taxon>
        <taxon>Crustacea</taxon>
        <taxon>Multicrustacea</taxon>
        <taxon>Malacostraca</taxon>
        <taxon>Eumalacostraca</taxon>
        <taxon>Peracarida</taxon>
        <taxon>Isopoda</taxon>
        <taxon>Oniscidea</taxon>
        <taxon>Crinocheta</taxon>
        <taxon>Armadillidiidae</taxon>
        <taxon>Armadillidium</taxon>
    </lineage>
</organism>